<dbReference type="Proteomes" id="UP000612362">
    <property type="component" value="Unassembled WGS sequence"/>
</dbReference>
<organism evidence="2 3">
    <name type="scientific">Ktedonospora formicarum</name>
    <dbReference type="NCBI Taxonomy" id="2778364"/>
    <lineage>
        <taxon>Bacteria</taxon>
        <taxon>Bacillati</taxon>
        <taxon>Chloroflexota</taxon>
        <taxon>Ktedonobacteria</taxon>
        <taxon>Ktedonobacterales</taxon>
        <taxon>Ktedonobacteraceae</taxon>
        <taxon>Ktedonospora</taxon>
    </lineage>
</organism>
<dbReference type="AlphaFoldDB" id="A0A8J3MX23"/>
<comment type="caution">
    <text evidence="2">The sequence shown here is derived from an EMBL/GenBank/DDBJ whole genome shotgun (WGS) entry which is preliminary data.</text>
</comment>
<accession>A0A8J3MX23</accession>
<feature type="compositionally biased region" description="Basic and acidic residues" evidence="1">
    <location>
        <begin position="123"/>
        <end position="148"/>
    </location>
</feature>
<protein>
    <submittedName>
        <fullName evidence="2">Uncharacterized protein</fullName>
    </submittedName>
</protein>
<evidence type="ECO:0000313" key="2">
    <source>
        <dbReference type="EMBL" id="GHO48140.1"/>
    </source>
</evidence>
<name>A0A8J3MX23_9CHLR</name>
<keyword evidence="3" id="KW-1185">Reference proteome</keyword>
<proteinExistence type="predicted"/>
<dbReference type="EMBL" id="BNJF01000003">
    <property type="protein sequence ID" value="GHO48140.1"/>
    <property type="molecule type" value="Genomic_DNA"/>
</dbReference>
<sequence>MKRFGNQSDLNKLIERLHAKDRRMAKFCTSHAACRVANGNALAADDAAVQREIEEMNHKDQAAAAALTAKAEEVETSISGAEDALDEGDLSEAQQKIRDMASYFDELAAQYEADGLPKKAAATRKEKQQQLDRLRKIATDTQKADSVEARNRLRTARKERTQQQFGWLLKRLNKS</sequence>
<dbReference type="RefSeq" id="WP_220197349.1">
    <property type="nucleotide sequence ID" value="NZ_BNJF01000003.1"/>
</dbReference>
<evidence type="ECO:0000313" key="3">
    <source>
        <dbReference type="Proteomes" id="UP000612362"/>
    </source>
</evidence>
<reference evidence="2" key="1">
    <citation type="submission" date="2020-10" db="EMBL/GenBank/DDBJ databases">
        <title>Taxonomic study of unclassified bacteria belonging to the class Ktedonobacteria.</title>
        <authorList>
            <person name="Yabe S."/>
            <person name="Wang C.M."/>
            <person name="Zheng Y."/>
            <person name="Sakai Y."/>
            <person name="Cavaletti L."/>
            <person name="Monciardini P."/>
            <person name="Donadio S."/>
        </authorList>
    </citation>
    <scope>NUCLEOTIDE SEQUENCE</scope>
    <source>
        <strain evidence="2">SOSP1-1</strain>
    </source>
</reference>
<gene>
    <name evidence="2" type="ORF">KSX_63030</name>
</gene>
<feature type="region of interest" description="Disordered" evidence="1">
    <location>
        <begin position="122"/>
        <end position="148"/>
    </location>
</feature>
<evidence type="ECO:0000256" key="1">
    <source>
        <dbReference type="SAM" id="MobiDB-lite"/>
    </source>
</evidence>